<keyword evidence="2" id="KW-1185">Reference proteome</keyword>
<name>A0ABY1V938_9BURK</name>
<reference evidence="1 2" key="1">
    <citation type="submission" date="2018-01" db="EMBL/GenBank/DDBJ databases">
        <authorList>
            <person name="Clerissi C."/>
        </authorList>
    </citation>
    <scope>NUCLEOTIDE SEQUENCE [LARGE SCALE GENOMIC DNA]</scope>
    <source>
        <strain evidence="1">Cupriavidus taiwanensis STM 6082</strain>
    </source>
</reference>
<proteinExistence type="predicted"/>
<dbReference type="Proteomes" id="UP000256710">
    <property type="component" value="Unassembled WGS sequence"/>
</dbReference>
<evidence type="ECO:0000313" key="1">
    <source>
        <dbReference type="EMBL" id="SOZ39283.1"/>
    </source>
</evidence>
<evidence type="ECO:0000313" key="2">
    <source>
        <dbReference type="Proteomes" id="UP000256710"/>
    </source>
</evidence>
<accession>A0ABY1V938</accession>
<organism evidence="1 2">
    <name type="scientific">Cupriavidus neocaledonicus</name>
    <dbReference type="NCBI Taxonomy" id="1040979"/>
    <lineage>
        <taxon>Bacteria</taxon>
        <taxon>Pseudomonadati</taxon>
        <taxon>Pseudomonadota</taxon>
        <taxon>Betaproteobacteria</taxon>
        <taxon>Burkholderiales</taxon>
        <taxon>Burkholderiaceae</taxon>
        <taxon>Cupriavidus</taxon>
    </lineage>
</organism>
<sequence length="87" mass="9563">MMNGTTGQRCAGYGGLRRRPFFVRESCRHSSHDAQQIAPQYVKPFLNGNINCDALVSLAIAVKVAHSNSVRSNIIVVVRFFTVAAKL</sequence>
<dbReference type="EMBL" id="OFTC01000038">
    <property type="protein sequence ID" value="SOZ39283.1"/>
    <property type="molecule type" value="Genomic_DNA"/>
</dbReference>
<protein>
    <submittedName>
        <fullName evidence="1">Uncharacterized protein</fullName>
    </submittedName>
</protein>
<comment type="caution">
    <text evidence="1">The sequence shown here is derived from an EMBL/GenBank/DDBJ whole genome shotgun (WGS) entry which is preliminary data.</text>
</comment>
<gene>
    <name evidence="1" type="ORF">CBM2605_B150062</name>
</gene>